<dbReference type="RefSeq" id="WP_135481113.1">
    <property type="nucleotide sequence ID" value="NZ_SRMF01000001.1"/>
</dbReference>
<dbReference type="PANTHER" id="PTHR34290:SF2">
    <property type="entry name" value="OS04G0668800 PROTEIN"/>
    <property type="match status" value="1"/>
</dbReference>
<organism evidence="2 3">
    <name type="scientific">Natronospirillum operosum</name>
    <dbReference type="NCBI Taxonomy" id="2759953"/>
    <lineage>
        <taxon>Bacteria</taxon>
        <taxon>Pseudomonadati</taxon>
        <taxon>Pseudomonadota</taxon>
        <taxon>Gammaproteobacteria</taxon>
        <taxon>Oceanospirillales</taxon>
        <taxon>Natronospirillaceae</taxon>
        <taxon>Natronospirillum</taxon>
    </lineage>
</organism>
<dbReference type="PANTHER" id="PTHR34290">
    <property type="entry name" value="SI:CH73-390P7.2"/>
    <property type="match status" value="1"/>
</dbReference>
<dbReference type="GO" id="GO:0015035">
    <property type="term" value="F:protein-disulfide reductase activity"/>
    <property type="evidence" value="ECO:0007669"/>
    <property type="project" value="InterPro"/>
</dbReference>
<reference evidence="2 3" key="1">
    <citation type="submission" date="2019-04" db="EMBL/GenBank/DDBJ databases">
        <title>Natronospirillum operosus gen. nov., sp. nov., a haloalkaliphilic satellite isolated from decaying biomass of laboratory culture of cyanobacterium Geitlerinema sp. and proposal of Natronospirillaceae fam. nov. and Saccharospirillaceae fam. nov.</title>
        <authorList>
            <person name="Kevbrin V."/>
            <person name="Boltyanskaya Y."/>
            <person name="Koziaeva V."/>
            <person name="Grouzdev D.S."/>
            <person name="Park M."/>
            <person name="Cho J."/>
        </authorList>
    </citation>
    <scope>NUCLEOTIDE SEQUENCE [LARGE SCALE GENOMIC DNA]</scope>
    <source>
        <strain evidence="2 3">G-116</strain>
    </source>
</reference>
<evidence type="ECO:0000313" key="3">
    <source>
        <dbReference type="Proteomes" id="UP000297475"/>
    </source>
</evidence>
<keyword evidence="1" id="KW-0472">Membrane</keyword>
<evidence type="ECO:0000313" key="2">
    <source>
        <dbReference type="EMBL" id="TGG95440.1"/>
    </source>
</evidence>
<dbReference type="InterPro" id="IPR044691">
    <property type="entry name" value="DCC1_Trx"/>
</dbReference>
<sequence>MSADKHKLRVYYDGACPICVRDRRRYEQMAGADADQVEWRDITGREAELKSQGIEPDAALKELHVKDEQDVIHRELDAYILLFSRITWLKPIAWLISLPVLKGILSWAYRSWVKRRLIKEGRWR</sequence>
<gene>
    <name evidence="2" type="ORF">E4656_03175</name>
</gene>
<dbReference type="EMBL" id="SRMF01000001">
    <property type="protein sequence ID" value="TGG95440.1"/>
    <property type="molecule type" value="Genomic_DNA"/>
</dbReference>
<keyword evidence="3" id="KW-1185">Reference proteome</keyword>
<protein>
    <submittedName>
        <fullName evidence="2">DUF393 domain-containing protein</fullName>
    </submittedName>
</protein>
<dbReference type="OrthoDB" id="5294764at2"/>
<dbReference type="Proteomes" id="UP000297475">
    <property type="component" value="Unassembled WGS sequence"/>
</dbReference>
<dbReference type="Pfam" id="PF04134">
    <property type="entry name" value="DCC1-like"/>
    <property type="match status" value="1"/>
</dbReference>
<dbReference type="InterPro" id="IPR007263">
    <property type="entry name" value="DCC1-like"/>
</dbReference>
<evidence type="ECO:0000256" key="1">
    <source>
        <dbReference type="SAM" id="Phobius"/>
    </source>
</evidence>
<accession>A0A4Z0WEI2</accession>
<proteinExistence type="predicted"/>
<comment type="caution">
    <text evidence="2">The sequence shown here is derived from an EMBL/GenBank/DDBJ whole genome shotgun (WGS) entry which is preliminary data.</text>
</comment>
<dbReference type="AlphaFoldDB" id="A0A4Z0WEI2"/>
<keyword evidence="1" id="KW-1133">Transmembrane helix</keyword>
<name>A0A4Z0WEI2_9GAMM</name>
<feature type="transmembrane region" description="Helical" evidence="1">
    <location>
        <begin position="92"/>
        <end position="109"/>
    </location>
</feature>
<keyword evidence="1" id="KW-0812">Transmembrane</keyword>